<dbReference type="InterPro" id="IPR010796">
    <property type="entry name" value="C2_B9-type_dom"/>
</dbReference>
<sequence length="194" mass="21469">MSDSPTTASYFNIFITGQLEAMEFPLGPNAAEVFCRYEVVYGPDWELVSGVQSGISQTASNRSGYFKDKIVFNFPLEWTFKSTTPFGWPQLIVCIYGKTRWGAETSLGYSRINLPVFGSNANNPIVSPILCPQNSNMVSELVSWITGRNPELKDPKALLSNGKLKGISAESYGEVIFKLATILRGTDRLGYDWG</sequence>
<dbReference type="PROSITE" id="PS51381">
    <property type="entry name" value="C2_B9"/>
    <property type="match status" value="1"/>
</dbReference>
<dbReference type="PANTHER" id="PTHR12968:SF1">
    <property type="entry name" value="B9 DOMAIN-CONTAINING PROTEIN 1"/>
    <property type="match status" value="1"/>
</dbReference>
<comment type="similarity">
    <text evidence="6">Belongs to the B9D family.</text>
</comment>
<dbReference type="AlphaFoldDB" id="A0A0K8UMM1"/>
<evidence type="ECO:0000313" key="8">
    <source>
        <dbReference type="EMBL" id="JAI27949.1"/>
    </source>
</evidence>
<evidence type="ECO:0000256" key="1">
    <source>
        <dbReference type="ARBA" id="ARBA00004120"/>
    </source>
</evidence>
<gene>
    <name evidence="8" type="primary">b9d1</name>
    <name evidence="8" type="ORF">c0_g2_i1</name>
</gene>
<protein>
    <recommendedName>
        <fullName evidence="7">B9 domain-containing protein 1</fullName>
    </recommendedName>
</protein>
<comment type="subcellular location">
    <subcellularLocation>
        <location evidence="1">Cytoplasm</location>
        <location evidence="1">Cytoskeleton</location>
        <location evidence="1">Cilium basal body</location>
    </subcellularLocation>
</comment>
<accession>A0A0K8UMM1</accession>
<evidence type="ECO:0000256" key="4">
    <source>
        <dbReference type="ARBA" id="ARBA00023212"/>
    </source>
</evidence>
<dbReference type="OrthoDB" id="431939at2759"/>
<evidence type="ECO:0000256" key="3">
    <source>
        <dbReference type="ARBA" id="ARBA00022794"/>
    </source>
</evidence>
<dbReference type="PANTHER" id="PTHR12968">
    <property type="entry name" value="B9 DOMAIN-CONTAINING"/>
    <property type="match status" value="1"/>
</dbReference>
<evidence type="ECO:0000256" key="7">
    <source>
        <dbReference type="ARBA" id="ARBA00039274"/>
    </source>
</evidence>
<dbReference type="GO" id="GO:0036038">
    <property type="term" value="C:MKS complex"/>
    <property type="evidence" value="ECO:0007669"/>
    <property type="project" value="TreeGrafter"/>
</dbReference>
<evidence type="ECO:0000256" key="5">
    <source>
        <dbReference type="ARBA" id="ARBA00023273"/>
    </source>
</evidence>
<keyword evidence="5" id="KW-0966">Cell projection</keyword>
<dbReference type="Pfam" id="PF07162">
    <property type="entry name" value="B9-C2"/>
    <property type="match status" value="1"/>
</dbReference>
<keyword evidence="4" id="KW-0206">Cytoskeleton</keyword>
<reference evidence="8" key="1">
    <citation type="submission" date="2015-06" db="EMBL/GenBank/DDBJ databases">
        <authorList>
            <person name="Hoefler B.C."/>
            <person name="Straight P.D."/>
        </authorList>
    </citation>
    <scope>NUCLEOTIDE SEQUENCE</scope>
</reference>
<keyword evidence="2" id="KW-0963">Cytoplasm</keyword>
<keyword evidence="3" id="KW-0970">Cilium biogenesis/degradation</keyword>
<evidence type="ECO:0000256" key="2">
    <source>
        <dbReference type="ARBA" id="ARBA00022490"/>
    </source>
</evidence>
<dbReference type="EMBL" id="GDHF01024365">
    <property type="protein sequence ID" value="JAI27949.1"/>
    <property type="molecule type" value="Transcribed_RNA"/>
</dbReference>
<organism evidence="8">
    <name type="scientific">Bactrocera latifrons</name>
    <name type="common">Malaysian fruit fly</name>
    <name type="synonym">Chaetodacus latifrons</name>
    <dbReference type="NCBI Taxonomy" id="174628"/>
    <lineage>
        <taxon>Eukaryota</taxon>
        <taxon>Metazoa</taxon>
        <taxon>Ecdysozoa</taxon>
        <taxon>Arthropoda</taxon>
        <taxon>Hexapoda</taxon>
        <taxon>Insecta</taxon>
        <taxon>Pterygota</taxon>
        <taxon>Neoptera</taxon>
        <taxon>Endopterygota</taxon>
        <taxon>Diptera</taxon>
        <taxon>Brachycera</taxon>
        <taxon>Muscomorpha</taxon>
        <taxon>Tephritoidea</taxon>
        <taxon>Tephritidae</taxon>
        <taxon>Bactrocera</taxon>
        <taxon>Bactrocera</taxon>
    </lineage>
</organism>
<evidence type="ECO:0000256" key="6">
    <source>
        <dbReference type="ARBA" id="ARBA00038411"/>
    </source>
</evidence>
<proteinExistence type="inferred from homology"/>
<dbReference type="GO" id="GO:0060271">
    <property type="term" value="P:cilium assembly"/>
    <property type="evidence" value="ECO:0007669"/>
    <property type="project" value="TreeGrafter"/>
</dbReference>
<name>A0A0K8UMM1_BACLA</name>